<dbReference type="Gene3D" id="1.10.10.10">
    <property type="entry name" value="Winged helix-like DNA-binding domain superfamily/Winged helix DNA-binding domain"/>
    <property type="match status" value="1"/>
</dbReference>
<dbReference type="CDD" id="cd00090">
    <property type="entry name" value="HTH_ARSR"/>
    <property type="match status" value="1"/>
</dbReference>
<comment type="caution">
    <text evidence="5">The sequence shown here is derived from an EMBL/GenBank/DDBJ whole genome shotgun (WGS) entry which is preliminary data.</text>
</comment>
<sequence length="160" mass="17921">MRSGDDLEHRFTADSVGRALALVGERWSLLILRETFFGVRRYGEFARNLSIPRPTLSARLKSLVDAEILERVQYSTEPERYEYRLTAAGRDLFPAVVTLMQWGDRHLAGPDGPPIVLRHEDCGEIADTYVACRTCGGDITTDRVTPEPGPAYRAKNATPE</sequence>
<dbReference type="SUPFAM" id="SSF46785">
    <property type="entry name" value="Winged helix' DNA-binding domain"/>
    <property type="match status" value="1"/>
</dbReference>
<gene>
    <name evidence="5" type="ORF">GCM10009765_74250</name>
</gene>
<dbReference type="RefSeq" id="WP_163569623.1">
    <property type="nucleotide sequence ID" value="NZ_BAAANY010000038.1"/>
</dbReference>
<evidence type="ECO:0000313" key="6">
    <source>
        <dbReference type="Proteomes" id="UP001500618"/>
    </source>
</evidence>
<evidence type="ECO:0000256" key="3">
    <source>
        <dbReference type="ARBA" id="ARBA00023163"/>
    </source>
</evidence>
<reference evidence="5 6" key="1">
    <citation type="journal article" date="2019" name="Int. J. Syst. Evol. Microbiol.">
        <title>The Global Catalogue of Microorganisms (GCM) 10K type strain sequencing project: providing services to taxonomists for standard genome sequencing and annotation.</title>
        <authorList>
            <consortium name="The Broad Institute Genomics Platform"/>
            <consortium name="The Broad Institute Genome Sequencing Center for Infectious Disease"/>
            <person name="Wu L."/>
            <person name="Ma J."/>
        </authorList>
    </citation>
    <scope>NUCLEOTIDE SEQUENCE [LARGE SCALE GENOMIC DNA]</scope>
    <source>
        <strain evidence="5 6">JCM 14718</strain>
    </source>
</reference>
<dbReference type="EMBL" id="BAAANY010000038">
    <property type="protein sequence ID" value="GAA1714391.1"/>
    <property type="molecule type" value="Genomic_DNA"/>
</dbReference>
<accession>A0ABN2IYJ9</accession>
<keyword evidence="6" id="KW-1185">Reference proteome</keyword>
<dbReference type="InterPro" id="IPR036388">
    <property type="entry name" value="WH-like_DNA-bd_sf"/>
</dbReference>
<dbReference type="InterPro" id="IPR011991">
    <property type="entry name" value="ArsR-like_HTH"/>
</dbReference>
<organism evidence="5 6">
    <name type="scientific">Fodinicola feengrottensis</name>
    <dbReference type="NCBI Taxonomy" id="435914"/>
    <lineage>
        <taxon>Bacteria</taxon>
        <taxon>Bacillati</taxon>
        <taxon>Actinomycetota</taxon>
        <taxon>Actinomycetes</taxon>
        <taxon>Mycobacteriales</taxon>
        <taxon>Fodinicola</taxon>
    </lineage>
</organism>
<dbReference type="PROSITE" id="PS51118">
    <property type="entry name" value="HTH_HXLR"/>
    <property type="match status" value="1"/>
</dbReference>
<dbReference type="Pfam" id="PF01638">
    <property type="entry name" value="HxlR"/>
    <property type="match status" value="1"/>
</dbReference>
<dbReference type="PANTHER" id="PTHR33204">
    <property type="entry name" value="TRANSCRIPTIONAL REGULATOR, MARR FAMILY"/>
    <property type="match status" value="1"/>
</dbReference>
<evidence type="ECO:0000259" key="4">
    <source>
        <dbReference type="PROSITE" id="PS51118"/>
    </source>
</evidence>
<dbReference type="InterPro" id="IPR002577">
    <property type="entry name" value="HTH_HxlR"/>
</dbReference>
<name>A0ABN2IYJ9_9ACTN</name>
<dbReference type="PANTHER" id="PTHR33204:SF18">
    <property type="entry name" value="TRANSCRIPTIONAL REGULATORY PROTEIN"/>
    <property type="match status" value="1"/>
</dbReference>
<evidence type="ECO:0000256" key="1">
    <source>
        <dbReference type="ARBA" id="ARBA00023015"/>
    </source>
</evidence>
<keyword evidence="1" id="KW-0805">Transcription regulation</keyword>
<dbReference type="Proteomes" id="UP001500618">
    <property type="component" value="Unassembled WGS sequence"/>
</dbReference>
<protein>
    <submittedName>
        <fullName evidence="5">Helix-turn-helix domain-containing protein</fullName>
    </submittedName>
</protein>
<keyword evidence="3" id="KW-0804">Transcription</keyword>
<evidence type="ECO:0000313" key="5">
    <source>
        <dbReference type="EMBL" id="GAA1714391.1"/>
    </source>
</evidence>
<proteinExistence type="predicted"/>
<feature type="domain" description="HTH hxlR-type" evidence="4">
    <location>
        <begin position="13"/>
        <end position="111"/>
    </location>
</feature>
<keyword evidence="2" id="KW-0238">DNA-binding</keyword>
<evidence type="ECO:0000256" key="2">
    <source>
        <dbReference type="ARBA" id="ARBA00023125"/>
    </source>
</evidence>
<dbReference type="InterPro" id="IPR036390">
    <property type="entry name" value="WH_DNA-bd_sf"/>
</dbReference>